<name>A0A1N7A174_9EURY</name>
<evidence type="ECO:0000313" key="2">
    <source>
        <dbReference type="Proteomes" id="UP000186914"/>
    </source>
</evidence>
<dbReference type="AlphaFoldDB" id="A0A1N7A174"/>
<organism evidence="1 2">
    <name type="scientific">Haladaptatus litoreus</name>
    <dbReference type="NCBI Taxonomy" id="553468"/>
    <lineage>
        <taxon>Archaea</taxon>
        <taxon>Methanobacteriati</taxon>
        <taxon>Methanobacteriota</taxon>
        <taxon>Stenosarchaea group</taxon>
        <taxon>Halobacteria</taxon>
        <taxon>Halobacteriales</taxon>
        <taxon>Haladaptataceae</taxon>
        <taxon>Haladaptatus</taxon>
    </lineage>
</organism>
<reference evidence="2" key="1">
    <citation type="submission" date="2017-01" db="EMBL/GenBank/DDBJ databases">
        <authorList>
            <person name="Varghese N."/>
            <person name="Submissions S."/>
        </authorList>
    </citation>
    <scope>NUCLEOTIDE SEQUENCE [LARGE SCALE GENOMIC DNA]</scope>
    <source>
        <strain evidence="2">CGMCC 1.7737</strain>
    </source>
</reference>
<gene>
    <name evidence="1" type="ORF">SAMN05421858_2271</name>
</gene>
<dbReference type="Proteomes" id="UP000186914">
    <property type="component" value="Unassembled WGS sequence"/>
</dbReference>
<proteinExistence type="predicted"/>
<sequence>MTKKRPENGGEPTVIAKCTECGDIYPAQEATDGNYRPIGTNGSCNCGNRDFEPAT</sequence>
<evidence type="ECO:0000313" key="1">
    <source>
        <dbReference type="EMBL" id="SIR32798.1"/>
    </source>
</evidence>
<keyword evidence="2" id="KW-1185">Reference proteome</keyword>
<dbReference type="EMBL" id="FTNO01000001">
    <property type="protein sequence ID" value="SIR32798.1"/>
    <property type="molecule type" value="Genomic_DNA"/>
</dbReference>
<protein>
    <submittedName>
        <fullName evidence="1">Uncharacterized protein</fullName>
    </submittedName>
</protein>
<accession>A0A1N7A174</accession>